<evidence type="ECO:0000313" key="1">
    <source>
        <dbReference type="Ensembl" id="ENSLOCP00000015527.1"/>
    </source>
</evidence>
<evidence type="ECO:0000313" key="2">
    <source>
        <dbReference type="Proteomes" id="UP000018468"/>
    </source>
</evidence>
<dbReference type="InterPro" id="IPR003360">
    <property type="entry name" value="US22-like"/>
</dbReference>
<proteinExistence type="predicted"/>
<dbReference type="eggNOG" id="ENOG502S8AS">
    <property type="taxonomic scope" value="Eukaryota"/>
</dbReference>
<dbReference type="KEGG" id="loc:107078435"/>
<protein>
    <submittedName>
        <fullName evidence="1">Uncharacterized LOC107078435</fullName>
    </submittedName>
</protein>
<keyword evidence="2" id="KW-1185">Reference proteome</keyword>
<accession>W5N4G8</accession>
<dbReference type="Ensembl" id="ENSLOCT00000015556.1">
    <property type="protein sequence ID" value="ENSLOCP00000015527.1"/>
    <property type="gene ID" value="ENSLOCG00000012613.1"/>
</dbReference>
<dbReference type="Proteomes" id="UP000018468">
    <property type="component" value="Linkage group LG10"/>
</dbReference>
<reference evidence="1" key="2">
    <citation type="submission" date="2025-08" db="UniProtKB">
        <authorList>
            <consortium name="Ensembl"/>
        </authorList>
    </citation>
    <scope>IDENTIFICATION</scope>
</reference>
<sequence>MSVQLKTYNGGQKCEEWLLCKQTETCKPEVQKCIKDFLQLKKSKLDLHELSKLVKRHTGLRVPLKCPEGFCLRITGQDGTIYWGRKDMMESWQELYLPKSEKMVVIGAVDNYPCLAEGQQLVVMVDSRGNVYAYENHELHLMAHSVESVFRSRGVGPFPIQSYKYGEHTAPETEEEYLQILKDQAIPKINTYTLEFVESKEKDFSEIMDFLMDL</sequence>
<name>W5N4G8_LEPOC</name>
<dbReference type="AlphaFoldDB" id="W5N4G8"/>
<organism evidence="1 2">
    <name type="scientific">Lepisosteus oculatus</name>
    <name type="common">Spotted gar</name>
    <dbReference type="NCBI Taxonomy" id="7918"/>
    <lineage>
        <taxon>Eukaryota</taxon>
        <taxon>Metazoa</taxon>
        <taxon>Chordata</taxon>
        <taxon>Craniata</taxon>
        <taxon>Vertebrata</taxon>
        <taxon>Euteleostomi</taxon>
        <taxon>Actinopterygii</taxon>
        <taxon>Neopterygii</taxon>
        <taxon>Holostei</taxon>
        <taxon>Semionotiformes</taxon>
        <taxon>Lepisosteidae</taxon>
        <taxon>Lepisosteus</taxon>
    </lineage>
</organism>
<dbReference type="EMBL" id="AHAT01000350">
    <property type="status" value="NOT_ANNOTATED_CDS"/>
    <property type="molecule type" value="Genomic_DNA"/>
</dbReference>
<dbReference type="OMA" id="MTCEDRR"/>
<reference evidence="2" key="1">
    <citation type="submission" date="2011-12" db="EMBL/GenBank/DDBJ databases">
        <title>The Draft Genome of Lepisosteus oculatus.</title>
        <authorList>
            <consortium name="The Broad Institute Genome Assembly &amp; Analysis Group"/>
            <consortium name="Computational R&amp;D Group"/>
            <consortium name="and Sequencing Platform"/>
            <person name="Di Palma F."/>
            <person name="Alfoldi J."/>
            <person name="Johnson J."/>
            <person name="Berlin A."/>
            <person name="Gnerre S."/>
            <person name="Jaffe D."/>
            <person name="MacCallum I."/>
            <person name="Young S."/>
            <person name="Walker B.J."/>
            <person name="Lander E.S."/>
            <person name="Lindblad-Toh K."/>
        </authorList>
    </citation>
    <scope>NUCLEOTIDE SEQUENCE [LARGE SCALE GENOMIC DNA]</scope>
</reference>
<dbReference type="HOGENOM" id="CLU_1288543_0_0_1"/>
<dbReference type="Pfam" id="PF02393">
    <property type="entry name" value="US22"/>
    <property type="match status" value="1"/>
</dbReference>
<dbReference type="GeneTree" id="ENSGT00390000001663"/>
<dbReference type="OrthoDB" id="9935986at2759"/>
<reference evidence="1" key="3">
    <citation type="submission" date="2025-09" db="UniProtKB">
        <authorList>
            <consortium name="Ensembl"/>
        </authorList>
    </citation>
    <scope>IDENTIFICATION</scope>
</reference>
<dbReference type="InParanoid" id="W5N4G8"/>
<dbReference type="Bgee" id="ENSLOCG00000012613">
    <property type="expression patterns" value="Expressed in pharyngeal gill and 13 other cell types or tissues"/>
</dbReference>